<proteinExistence type="predicted"/>
<organism evidence="1 2">
    <name type="scientific">Niastella populi</name>
    <dbReference type="NCBI Taxonomy" id="550983"/>
    <lineage>
        <taxon>Bacteria</taxon>
        <taxon>Pseudomonadati</taxon>
        <taxon>Bacteroidota</taxon>
        <taxon>Chitinophagia</taxon>
        <taxon>Chitinophagales</taxon>
        <taxon>Chitinophagaceae</taxon>
        <taxon>Niastella</taxon>
    </lineage>
</organism>
<comment type="caution">
    <text evidence="1">The sequence shown here is derived from an EMBL/GenBank/DDBJ whole genome shotgun (WGS) entry which is preliminary data.</text>
</comment>
<dbReference type="AlphaFoldDB" id="A0A1V9GB29"/>
<dbReference type="Proteomes" id="UP000192276">
    <property type="component" value="Unassembled WGS sequence"/>
</dbReference>
<evidence type="ECO:0000313" key="1">
    <source>
        <dbReference type="EMBL" id="OQP67869.1"/>
    </source>
</evidence>
<protein>
    <submittedName>
        <fullName evidence="1">Uncharacterized protein</fullName>
    </submittedName>
</protein>
<name>A0A1V9GB29_9BACT</name>
<evidence type="ECO:0000313" key="2">
    <source>
        <dbReference type="Proteomes" id="UP000192276"/>
    </source>
</evidence>
<gene>
    <name evidence="1" type="ORF">A4R26_10205</name>
</gene>
<sequence length="191" mass="20872">MAIGCRVVNTSRKSAGISKQGLYKNGAAIEPTFFWSHYDATQRSGLYLITPDNKVKVISEPPPDAATNKMLDVLAKTNVKDKVEAEAKVSAVKSVAELGKRTVAINFVRDIGFRIEALLNNNTTIDANTVTLYTLLLEKAKEISLAESNTEVVKNKVDILKELNLILSKADSTAPKLSQADLIKEIENVIK</sequence>
<keyword evidence="2" id="KW-1185">Reference proteome</keyword>
<accession>A0A1V9GB29</accession>
<reference evidence="2" key="1">
    <citation type="submission" date="2016-04" db="EMBL/GenBank/DDBJ databases">
        <authorList>
            <person name="Chen L."/>
            <person name="Zhuang W."/>
            <person name="Wang G."/>
        </authorList>
    </citation>
    <scope>NUCLEOTIDE SEQUENCE [LARGE SCALE GENOMIC DNA]</scope>
    <source>
        <strain evidence="2">208</strain>
    </source>
</reference>
<dbReference type="EMBL" id="LWBP01000002">
    <property type="protein sequence ID" value="OQP67869.1"/>
    <property type="molecule type" value="Genomic_DNA"/>
</dbReference>